<dbReference type="EnsemblPlants" id="OGLUM01G02840.1">
    <property type="protein sequence ID" value="OGLUM01G02840.1"/>
    <property type="gene ID" value="OGLUM01G02840"/>
</dbReference>
<name>A0A0D9Y316_9ORYZ</name>
<evidence type="ECO:0000313" key="1">
    <source>
        <dbReference type="EnsemblPlants" id="OGLUM01G02840.1"/>
    </source>
</evidence>
<dbReference type="Proteomes" id="UP000026961">
    <property type="component" value="Chromosome 1"/>
</dbReference>
<reference evidence="1" key="3">
    <citation type="submission" date="2018-05" db="EMBL/GenBank/DDBJ databases">
        <title>OgluRS3 (Oryza glumaepatula Reference Sequence Version 3).</title>
        <authorList>
            <person name="Zhang J."/>
            <person name="Kudrna D."/>
            <person name="Lee S."/>
            <person name="Talag J."/>
            <person name="Welchert J."/>
            <person name="Wing R.A."/>
        </authorList>
    </citation>
    <scope>NUCLEOTIDE SEQUENCE [LARGE SCALE GENOMIC DNA]</scope>
</reference>
<reference evidence="1" key="2">
    <citation type="submission" date="2015-04" db="UniProtKB">
        <authorList>
            <consortium name="EnsemblPlants"/>
        </authorList>
    </citation>
    <scope>IDENTIFICATION</scope>
</reference>
<dbReference type="Gramene" id="OGLUM01G02840.1">
    <property type="protein sequence ID" value="OGLUM01G02840.1"/>
    <property type="gene ID" value="OGLUM01G02840"/>
</dbReference>
<sequence length="117" mass="13194">MAWLLGSLVSNCNSNCPGNKSTLIPSNMCDLYQSRGENYTEISQISSYRFRYASTVSVDIGRSWRRTKVDVDENTSRPTLPEWKLIRSGIDNLPAPPTSSCIDKEDSTTLVKNRCKR</sequence>
<keyword evidence="2" id="KW-1185">Reference proteome</keyword>
<evidence type="ECO:0000313" key="2">
    <source>
        <dbReference type="Proteomes" id="UP000026961"/>
    </source>
</evidence>
<accession>A0A0D9Y316</accession>
<dbReference type="HOGENOM" id="CLU_2214255_0_0_1"/>
<dbReference type="AlphaFoldDB" id="A0A0D9Y316"/>
<protein>
    <submittedName>
        <fullName evidence="1">Uncharacterized protein</fullName>
    </submittedName>
</protein>
<proteinExistence type="predicted"/>
<organism evidence="1">
    <name type="scientific">Oryza glumipatula</name>
    <dbReference type="NCBI Taxonomy" id="40148"/>
    <lineage>
        <taxon>Eukaryota</taxon>
        <taxon>Viridiplantae</taxon>
        <taxon>Streptophyta</taxon>
        <taxon>Embryophyta</taxon>
        <taxon>Tracheophyta</taxon>
        <taxon>Spermatophyta</taxon>
        <taxon>Magnoliopsida</taxon>
        <taxon>Liliopsida</taxon>
        <taxon>Poales</taxon>
        <taxon>Poaceae</taxon>
        <taxon>BOP clade</taxon>
        <taxon>Oryzoideae</taxon>
        <taxon>Oryzeae</taxon>
        <taxon>Oryzinae</taxon>
        <taxon>Oryza</taxon>
    </lineage>
</organism>
<reference evidence="1" key="1">
    <citation type="submission" date="2013-08" db="EMBL/GenBank/DDBJ databases">
        <title>Oryza genome evolution.</title>
        <authorList>
            <person name="Wing R.A."/>
            <person name="Panaud O."/>
            <person name="Oliveira A.C."/>
        </authorList>
    </citation>
    <scope>NUCLEOTIDE SEQUENCE</scope>
</reference>